<dbReference type="AlphaFoldDB" id="A0AA37L9R0"/>
<dbReference type="Proteomes" id="UP001055115">
    <property type="component" value="Unassembled WGS sequence"/>
</dbReference>
<comment type="caution">
    <text evidence="1">The sequence shown here is derived from an EMBL/GenBank/DDBJ whole genome shotgun (WGS) entry which is preliminary data.</text>
</comment>
<accession>A0AA37L9R0</accession>
<proteinExistence type="predicted"/>
<dbReference type="EMBL" id="BQXU01000004">
    <property type="protein sequence ID" value="GKT42303.1"/>
    <property type="molecule type" value="Genomic_DNA"/>
</dbReference>
<protein>
    <submittedName>
        <fullName evidence="1">Uncharacterized protein</fullName>
    </submittedName>
</protein>
<evidence type="ECO:0000313" key="2">
    <source>
        <dbReference type="Proteomes" id="UP001055115"/>
    </source>
</evidence>
<organism evidence="1 2">
    <name type="scientific">Colletotrichum spaethianum</name>
    <dbReference type="NCBI Taxonomy" id="700344"/>
    <lineage>
        <taxon>Eukaryota</taxon>
        <taxon>Fungi</taxon>
        <taxon>Dikarya</taxon>
        <taxon>Ascomycota</taxon>
        <taxon>Pezizomycotina</taxon>
        <taxon>Sordariomycetes</taxon>
        <taxon>Hypocreomycetidae</taxon>
        <taxon>Glomerellales</taxon>
        <taxon>Glomerellaceae</taxon>
        <taxon>Colletotrichum</taxon>
        <taxon>Colletotrichum spaethianum species complex</taxon>
    </lineage>
</organism>
<sequence length="101" mass="11935">MLIKDRLTLLENRAQQLEKEKKKFCVKLKRRKALRPLQPKKQPKKKRCFLLKKRKGPLPLRPLTSPKKTNSLLRWRPRSSRVTAPFVTDIKSMPGYAPSWS</sequence>
<reference evidence="1 2" key="1">
    <citation type="submission" date="2022-03" db="EMBL/GenBank/DDBJ databases">
        <title>Genome data of Colletotrichum spp.</title>
        <authorList>
            <person name="Utami Y.D."/>
            <person name="Hiruma K."/>
        </authorList>
    </citation>
    <scope>NUCLEOTIDE SEQUENCE [LARGE SCALE GENOMIC DNA]</scope>
    <source>
        <strain evidence="1 2">MAFF 239500</strain>
    </source>
</reference>
<dbReference type="GeneID" id="73323286"/>
<evidence type="ECO:0000313" key="1">
    <source>
        <dbReference type="EMBL" id="GKT42303.1"/>
    </source>
</evidence>
<name>A0AA37L9R0_9PEZI</name>
<gene>
    <name evidence="1" type="ORF">ColSpa_02484</name>
</gene>
<keyword evidence="2" id="KW-1185">Reference proteome</keyword>
<dbReference type="RefSeq" id="XP_049124653.1">
    <property type="nucleotide sequence ID" value="XM_049268696.1"/>
</dbReference>